<name>A0A6J4K251_9SPHI</name>
<protein>
    <submittedName>
        <fullName evidence="1">N-acetylmuramoyl-L-alanine amidase</fullName>
        <ecNumber evidence="1">3.5.1.28</ecNumber>
    </submittedName>
</protein>
<dbReference type="GO" id="GO:0008745">
    <property type="term" value="F:N-acetylmuramoyl-L-alanine amidase activity"/>
    <property type="evidence" value="ECO:0007669"/>
    <property type="project" value="UniProtKB-EC"/>
</dbReference>
<sequence length="212" mass="22860">MRSERAPSLRVRIVLAALRRAGPLRRWYRFRGVEMGRLPYALVSLRGGIVVSAPVVSRRAGPAQWRGAGWLAGGSIIGPSPFWFFLGQCQKEQTPLTHHKPITILSPPILLLPSTLPPITIAPSPTLSASNTPIRYSHMKTTPSAHRYLPVSTIQLLAVAPSTYLPLLCGLCAAEAPLRKTGVKPLPEILSSRGGCPLRPQASICVCPAPSN</sequence>
<accession>A0A6J4K251</accession>
<dbReference type="EC" id="3.5.1.28" evidence="1"/>
<organism evidence="1">
    <name type="scientific">uncultured Cytophagales bacterium</name>
    <dbReference type="NCBI Taxonomy" id="158755"/>
    <lineage>
        <taxon>Bacteria</taxon>
        <taxon>Pseudomonadati</taxon>
        <taxon>Bacteroidota</taxon>
        <taxon>Sphingobacteriia</taxon>
        <taxon>Sphingobacteriales</taxon>
        <taxon>environmental samples</taxon>
    </lineage>
</organism>
<dbReference type="AlphaFoldDB" id="A0A6J4K251"/>
<dbReference type="EMBL" id="CADCTQ010000402">
    <property type="protein sequence ID" value="CAA9293603.1"/>
    <property type="molecule type" value="Genomic_DNA"/>
</dbReference>
<gene>
    <name evidence="1" type="ORF">AVDCRST_MAG56-4826</name>
</gene>
<evidence type="ECO:0000313" key="1">
    <source>
        <dbReference type="EMBL" id="CAA9293603.1"/>
    </source>
</evidence>
<reference evidence="1" key="1">
    <citation type="submission" date="2020-02" db="EMBL/GenBank/DDBJ databases">
        <authorList>
            <person name="Meier V. D."/>
        </authorList>
    </citation>
    <scope>NUCLEOTIDE SEQUENCE</scope>
    <source>
        <strain evidence="1">AVDCRST_MAG56</strain>
    </source>
</reference>
<proteinExistence type="predicted"/>
<keyword evidence="1" id="KW-0378">Hydrolase</keyword>